<comment type="caution">
    <text evidence="2">The sequence shown here is derived from an EMBL/GenBank/DDBJ whole genome shotgun (WGS) entry which is preliminary data.</text>
</comment>
<organism evidence="2 3">
    <name type="scientific">Streptosporangium algeriense</name>
    <dbReference type="NCBI Taxonomy" id="1682748"/>
    <lineage>
        <taxon>Bacteria</taxon>
        <taxon>Bacillati</taxon>
        <taxon>Actinomycetota</taxon>
        <taxon>Actinomycetes</taxon>
        <taxon>Streptosporangiales</taxon>
        <taxon>Streptosporangiaceae</taxon>
        <taxon>Streptosporangium</taxon>
    </lineage>
</organism>
<dbReference type="EC" id="1.-.-.-" evidence="2"/>
<dbReference type="Gene3D" id="3.20.20.30">
    <property type="entry name" value="Luciferase-like domain"/>
    <property type="match status" value="1"/>
</dbReference>
<dbReference type="GO" id="GO:0016491">
    <property type="term" value="F:oxidoreductase activity"/>
    <property type="evidence" value="ECO:0007669"/>
    <property type="project" value="UniProtKB-KW"/>
</dbReference>
<dbReference type="SUPFAM" id="SSF51679">
    <property type="entry name" value="Bacterial luciferase-like"/>
    <property type="match status" value="1"/>
</dbReference>
<dbReference type="PANTHER" id="PTHR30137:SF6">
    <property type="entry name" value="LUCIFERASE-LIKE MONOOXYGENASE"/>
    <property type="match status" value="1"/>
</dbReference>
<sequence length="365" mass="40777">MVTVIEVGINFFPDVNYHDKSAERYFAECLDLVELADRLDYHHVRIVEHYFHRYGGYSPNPIVFLSAAAMRSRRLRLITGAVLPAFNHPLKLAGEIGMLDAVSAGRLEVGFARAFLPHEFLRFGVDMDTSRERFEEGVDAVRRLLSDDRVAHSGRFHSFPETTSLPRPTQLPHPPLWIAALSNEQSFRRAGEMGCGIMANPLAAEAMRKNLDVYRRAWREAGHPGRGRVMLAFHMYCAADAETARATAEEPINAYLRSLVSAASDWTDGASSKDYPGYREMIDKLAADDFHSVLARSAALVGTPDDILEQVWRLHDLAGGFEVASLQVNFSMLDPGLARESVELFGRRVLPRLRAGRSREHVSGG</sequence>
<name>A0ABW3DN09_9ACTN</name>
<feature type="domain" description="Luciferase-like" evidence="1">
    <location>
        <begin position="8"/>
        <end position="317"/>
    </location>
</feature>
<dbReference type="EMBL" id="JBHTHX010000154">
    <property type="protein sequence ID" value="MFD0884364.1"/>
    <property type="molecule type" value="Genomic_DNA"/>
</dbReference>
<proteinExistence type="predicted"/>
<gene>
    <name evidence="2" type="ORF">ACFQ08_07335</name>
</gene>
<dbReference type="InterPro" id="IPR011251">
    <property type="entry name" value="Luciferase-like_dom"/>
</dbReference>
<keyword evidence="2" id="KW-0560">Oxidoreductase</keyword>
<evidence type="ECO:0000313" key="3">
    <source>
        <dbReference type="Proteomes" id="UP001597024"/>
    </source>
</evidence>
<evidence type="ECO:0000313" key="2">
    <source>
        <dbReference type="EMBL" id="MFD0884364.1"/>
    </source>
</evidence>
<dbReference type="InterPro" id="IPR050766">
    <property type="entry name" value="Bact_Lucif_Oxidored"/>
</dbReference>
<protein>
    <submittedName>
        <fullName evidence="2">LLM class flavin-dependent oxidoreductase</fullName>
        <ecNumber evidence="2">1.-.-.-</ecNumber>
    </submittedName>
</protein>
<dbReference type="InterPro" id="IPR036661">
    <property type="entry name" value="Luciferase-like_sf"/>
</dbReference>
<dbReference type="PANTHER" id="PTHR30137">
    <property type="entry name" value="LUCIFERASE-LIKE MONOOXYGENASE"/>
    <property type="match status" value="1"/>
</dbReference>
<reference evidence="3" key="1">
    <citation type="journal article" date="2019" name="Int. J. Syst. Evol. Microbiol.">
        <title>The Global Catalogue of Microorganisms (GCM) 10K type strain sequencing project: providing services to taxonomists for standard genome sequencing and annotation.</title>
        <authorList>
            <consortium name="The Broad Institute Genomics Platform"/>
            <consortium name="The Broad Institute Genome Sequencing Center for Infectious Disease"/>
            <person name="Wu L."/>
            <person name="Ma J."/>
        </authorList>
    </citation>
    <scope>NUCLEOTIDE SEQUENCE [LARGE SCALE GENOMIC DNA]</scope>
    <source>
        <strain evidence="3">CCUG 62974</strain>
    </source>
</reference>
<dbReference type="Proteomes" id="UP001597024">
    <property type="component" value="Unassembled WGS sequence"/>
</dbReference>
<keyword evidence="3" id="KW-1185">Reference proteome</keyword>
<accession>A0ABW3DN09</accession>
<evidence type="ECO:0000259" key="1">
    <source>
        <dbReference type="Pfam" id="PF00296"/>
    </source>
</evidence>
<dbReference type="Pfam" id="PF00296">
    <property type="entry name" value="Bac_luciferase"/>
    <property type="match status" value="1"/>
</dbReference>